<dbReference type="Proteomes" id="UP001202328">
    <property type="component" value="Unassembled WGS sequence"/>
</dbReference>
<evidence type="ECO:0000313" key="3">
    <source>
        <dbReference type="Proteomes" id="UP001202328"/>
    </source>
</evidence>
<evidence type="ECO:0000313" key="2">
    <source>
        <dbReference type="EMBL" id="KAI3940542.1"/>
    </source>
</evidence>
<gene>
    <name evidence="2" type="ORF">MKW98_024949</name>
</gene>
<protein>
    <submittedName>
        <fullName evidence="2">Uncharacterized protein</fullName>
    </submittedName>
</protein>
<accession>A0AAD4T7E2</accession>
<dbReference type="InterPro" id="IPR040276">
    <property type="entry name" value="At4g26450-like"/>
</dbReference>
<feature type="region of interest" description="Disordered" evidence="1">
    <location>
        <begin position="320"/>
        <end position="355"/>
    </location>
</feature>
<sequence length="702" mass="77227">MHGRHRNPGNGVRSNPMRMEGSGRVQGMYNNRNFNRGVGRGSPKPFPPPLPPRKTDIFMEAGRLAAEYLISQGLLHQNDHSEKRENVGVNYQTAEELGMQERENLQLPSESRTSALVRLGNTTPDVGFAVLPDEFNAVGSNDSGRGRKKDGPFRSSSLNLGRENGNAGSLLEKSRSFSDIKGADYFRTASQEEQQQVGVDVSGAGVLPLKSENAGDSESKLEKLDFPNDDCSNTKKEVLPPETDEEIAKGPNDSLVLDMENSKMKNGMENAVEKETDMEGKTVDNYSMQCHVMGDGEQMSKNSSSSLKLGTSAEVPTKARLPFAWKNAEGDPVSSPDEENGSDIPPQEGTEVPIEEDSRQVFSSDLLTNQTHTSKCLESDLSRPQDVETKEDSVDSNAAYAVEERKTCSVEQSFPSVSFMFQEESGQGPSGYGSCSSSVKDRGEKRTIETDTEKERTKKAREEWSSSMVIDADEYFDSQTFGGLPSISYEERVSGDEDMVNTANQETLVEVDPSVEFKEEKPIFSNSFKICDLNLMEANDMTEHHNQDSALVLPSILEVKTEVPDYSPNNNNRSIEYNRHSFNGKEVIIVDLEDDSADENKAFDTSDRKAEGVYSGLSSFQNNTRSTCDVPDVHDGYGLMISELLGTDITNCSSVSTDITGLQTDMGLHNEAGMLCDDDSIYLSLGEIPISFQGVWPEKPFG</sequence>
<name>A0AAD4T7E2_9MAGN</name>
<proteinExistence type="predicted"/>
<feature type="region of interest" description="Disordered" evidence="1">
    <location>
        <begin position="422"/>
        <end position="459"/>
    </location>
</feature>
<organism evidence="2 3">
    <name type="scientific">Papaver atlanticum</name>
    <dbReference type="NCBI Taxonomy" id="357466"/>
    <lineage>
        <taxon>Eukaryota</taxon>
        <taxon>Viridiplantae</taxon>
        <taxon>Streptophyta</taxon>
        <taxon>Embryophyta</taxon>
        <taxon>Tracheophyta</taxon>
        <taxon>Spermatophyta</taxon>
        <taxon>Magnoliopsida</taxon>
        <taxon>Ranunculales</taxon>
        <taxon>Papaveraceae</taxon>
        <taxon>Papaveroideae</taxon>
        <taxon>Papaver</taxon>
    </lineage>
</organism>
<evidence type="ECO:0000256" key="1">
    <source>
        <dbReference type="SAM" id="MobiDB-lite"/>
    </source>
</evidence>
<dbReference type="PANTHER" id="PTHR36056">
    <property type="entry name" value="PROTEIN, PUTATIVE-RELATED"/>
    <property type="match status" value="1"/>
</dbReference>
<feature type="region of interest" description="Disordered" evidence="1">
    <location>
        <begin position="208"/>
        <end position="234"/>
    </location>
</feature>
<feature type="region of interest" description="Disordered" evidence="1">
    <location>
        <begin position="1"/>
        <end position="24"/>
    </location>
</feature>
<dbReference type="AlphaFoldDB" id="A0AAD4T7E2"/>
<feature type="region of interest" description="Disordered" evidence="1">
    <location>
        <begin position="137"/>
        <end position="170"/>
    </location>
</feature>
<feature type="region of interest" description="Disordered" evidence="1">
    <location>
        <begin position="373"/>
        <end position="396"/>
    </location>
</feature>
<dbReference type="EMBL" id="JAJJMB010005149">
    <property type="protein sequence ID" value="KAI3940542.1"/>
    <property type="molecule type" value="Genomic_DNA"/>
</dbReference>
<reference evidence="2" key="1">
    <citation type="submission" date="2022-04" db="EMBL/GenBank/DDBJ databases">
        <title>A functionally conserved STORR gene fusion in Papaver species that diverged 16.8 million years ago.</title>
        <authorList>
            <person name="Catania T."/>
        </authorList>
    </citation>
    <scope>NUCLEOTIDE SEQUENCE</scope>
    <source>
        <strain evidence="2">S-188037</strain>
    </source>
</reference>
<dbReference type="PANTHER" id="PTHR36056:SF1">
    <property type="entry name" value="PROTEIN, PUTATIVE-RELATED"/>
    <property type="match status" value="1"/>
</dbReference>
<feature type="compositionally biased region" description="Basic and acidic residues" evidence="1">
    <location>
        <begin position="375"/>
        <end position="393"/>
    </location>
</feature>
<feature type="compositionally biased region" description="Basic and acidic residues" evidence="1">
    <location>
        <begin position="217"/>
        <end position="234"/>
    </location>
</feature>
<feature type="compositionally biased region" description="Basic and acidic residues" evidence="1">
    <location>
        <begin position="439"/>
        <end position="459"/>
    </location>
</feature>
<keyword evidence="3" id="KW-1185">Reference proteome</keyword>
<comment type="caution">
    <text evidence="2">The sequence shown here is derived from an EMBL/GenBank/DDBJ whole genome shotgun (WGS) entry which is preliminary data.</text>
</comment>